<name>A0ABV5G784_9MICC</name>
<accession>A0ABV5G784</accession>
<dbReference type="Proteomes" id="UP001589575">
    <property type="component" value="Unassembled WGS sequence"/>
</dbReference>
<dbReference type="EMBL" id="JBHMFI010000002">
    <property type="protein sequence ID" value="MFB9074751.1"/>
    <property type="molecule type" value="Genomic_DNA"/>
</dbReference>
<reference evidence="1 2" key="1">
    <citation type="submission" date="2024-09" db="EMBL/GenBank/DDBJ databases">
        <authorList>
            <person name="Sun Q."/>
            <person name="Mori K."/>
        </authorList>
    </citation>
    <scope>NUCLEOTIDE SEQUENCE [LARGE SCALE GENOMIC DNA]</scope>
    <source>
        <strain evidence="1 2">CCM 7609</strain>
    </source>
</reference>
<keyword evidence="2" id="KW-1185">Reference proteome</keyword>
<evidence type="ECO:0000313" key="2">
    <source>
        <dbReference type="Proteomes" id="UP001589575"/>
    </source>
</evidence>
<sequence length="81" mass="8684">MISGIVVARCPRLCMVSASRATDPLSQTITICNSAVAPIPARLTHAARIPMELACSAVWIASEWSWLCGTMACLSRPQALR</sequence>
<comment type="caution">
    <text evidence="1">The sequence shown here is derived from an EMBL/GenBank/DDBJ whole genome shotgun (WGS) entry which is preliminary data.</text>
</comment>
<organism evidence="1 2">
    <name type="scientific">Citricoccus parietis</name>
    <dbReference type="NCBI Taxonomy" id="592307"/>
    <lineage>
        <taxon>Bacteria</taxon>
        <taxon>Bacillati</taxon>
        <taxon>Actinomycetota</taxon>
        <taxon>Actinomycetes</taxon>
        <taxon>Micrococcales</taxon>
        <taxon>Micrococcaceae</taxon>
        <taxon>Citricoccus</taxon>
    </lineage>
</organism>
<protein>
    <submittedName>
        <fullName evidence="1">Uncharacterized protein</fullName>
    </submittedName>
</protein>
<proteinExistence type="predicted"/>
<gene>
    <name evidence="1" type="ORF">ACFFX0_27605</name>
</gene>
<evidence type="ECO:0000313" key="1">
    <source>
        <dbReference type="EMBL" id="MFB9074751.1"/>
    </source>
</evidence>